<feature type="signal peptide" evidence="1">
    <location>
        <begin position="1"/>
        <end position="20"/>
    </location>
</feature>
<dbReference type="PROSITE" id="PS51257">
    <property type="entry name" value="PROKAR_LIPOPROTEIN"/>
    <property type="match status" value="1"/>
</dbReference>
<name>A0A3A4QYM3_9BACT</name>
<dbReference type="EMBL" id="QZJZ01000057">
    <property type="protein sequence ID" value="RJP58985.1"/>
    <property type="molecule type" value="Genomic_DNA"/>
</dbReference>
<dbReference type="Proteomes" id="UP000266426">
    <property type="component" value="Unassembled WGS sequence"/>
</dbReference>
<dbReference type="AlphaFoldDB" id="A0A3A4QYM3"/>
<keyword evidence="1" id="KW-0732">Signal</keyword>
<reference evidence="2 3" key="1">
    <citation type="journal article" date="2017" name="ISME J.">
        <title>Energy and carbon metabolisms in a deep terrestrial subsurface fluid microbial community.</title>
        <authorList>
            <person name="Momper L."/>
            <person name="Jungbluth S.P."/>
            <person name="Lee M.D."/>
            <person name="Amend J.P."/>
        </authorList>
    </citation>
    <scope>NUCLEOTIDE SEQUENCE [LARGE SCALE GENOMIC DNA]</scope>
    <source>
        <strain evidence="2">SURF_26</strain>
    </source>
</reference>
<proteinExistence type="predicted"/>
<feature type="chain" id="PRO_5017345492" evidence="1">
    <location>
        <begin position="21"/>
        <end position="272"/>
    </location>
</feature>
<organism evidence="2 3">
    <name type="scientific">Candidatus Auribacter fodinae</name>
    <dbReference type="NCBI Taxonomy" id="2093366"/>
    <lineage>
        <taxon>Bacteria</taxon>
        <taxon>Pseudomonadati</taxon>
        <taxon>Candidatus Auribacterota</taxon>
        <taxon>Candidatus Auribacteria</taxon>
        <taxon>Candidatus Auribacterales</taxon>
        <taxon>Candidatus Auribacteraceae</taxon>
        <taxon>Candidatus Auribacter</taxon>
    </lineage>
</organism>
<evidence type="ECO:0000313" key="2">
    <source>
        <dbReference type="EMBL" id="RJP58985.1"/>
    </source>
</evidence>
<sequence>MKRMLLMFMIVMVSCTVCHADSDERYAIVTDKDNIQSEVRGLQSSSQYNDRWENIYDPFICMYDSSLCIAVPIKHIISLRLENGKYLMEYIYGGNNLKFSGLLDEYVKFSGETDFGDFSLPGNTLLSITFSSPPVEEPQAEQAEYPHVIELENETRIPVRIESRTDHFYDTTGYIMGGETYTHHYTDFRFKRGQAELTVPFEDIASLEFTFEGPYVAPGEVVVTLKNGKTTTGQLYAADTMEFGGLSGVCEKGYFYIHGRNIKKVFFVADQQ</sequence>
<gene>
    <name evidence="2" type="ORF">C4541_07010</name>
</gene>
<comment type="caution">
    <text evidence="2">The sequence shown here is derived from an EMBL/GenBank/DDBJ whole genome shotgun (WGS) entry which is preliminary data.</text>
</comment>
<accession>A0A3A4QYM3</accession>
<evidence type="ECO:0000313" key="3">
    <source>
        <dbReference type="Proteomes" id="UP000266426"/>
    </source>
</evidence>
<evidence type="ECO:0000256" key="1">
    <source>
        <dbReference type="SAM" id="SignalP"/>
    </source>
</evidence>
<protein>
    <submittedName>
        <fullName evidence="2">Uncharacterized protein</fullName>
    </submittedName>
</protein>